<dbReference type="Proteomes" id="UP000663855">
    <property type="component" value="Unassembled WGS sequence"/>
</dbReference>
<dbReference type="EMBL" id="CAJNOV010007016">
    <property type="protein sequence ID" value="CAF1266621.1"/>
    <property type="molecule type" value="Genomic_DNA"/>
</dbReference>
<reference evidence="1" key="1">
    <citation type="submission" date="2021-02" db="EMBL/GenBank/DDBJ databases">
        <authorList>
            <person name="Nowell W R."/>
        </authorList>
    </citation>
    <scope>NUCLEOTIDE SEQUENCE</scope>
</reference>
<sequence>MKCRLVLNNCSNFDITNSALSGMLQQQLKYYKFRRVPTKTAAKSIKQISLVRYHHYNITAAPIRHPDDISPSEMQYRPVPPKKVVDAIRFNFTKYYARFAKKDIFKLFVRRASEQVVAQRLQTFEVHDRICKVNHWWWMNQKYHVNNAQHVQKLLDIFFT</sequence>
<proteinExistence type="predicted"/>
<comment type="caution">
    <text evidence="1">The sequence shown here is derived from an EMBL/GenBank/DDBJ whole genome shotgun (WGS) entry which is preliminary data.</text>
</comment>
<evidence type="ECO:0000313" key="1">
    <source>
        <dbReference type="EMBL" id="CAF1266621.1"/>
    </source>
</evidence>
<protein>
    <submittedName>
        <fullName evidence="1">Uncharacterized protein</fullName>
    </submittedName>
</protein>
<accession>A0A815AZH1</accession>
<dbReference type="EMBL" id="CAJOBH010059115">
    <property type="protein sequence ID" value="CAF4415933.1"/>
    <property type="molecule type" value="Genomic_DNA"/>
</dbReference>
<dbReference type="AlphaFoldDB" id="A0A815AZH1"/>
<evidence type="ECO:0000313" key="2">
    <source>
        <dbReference type="EMBL" id="CAF4415933.1"/>
    </source>
</evidence>
<organism evidence="1 3">
    <name type="scientific">Rotaria magnacalcarata</name>
    <dbReference type="NCBI Taxonomy" id="392030"/>
    <lineage>
        <taxon>Eukaryota</taxon>
        <taxon>Metazoa</taxon>
        <taxon>Spiralia</taxon>
        <taxon>Gnathifera</taxon>
        <taxon>Rotifera</taxon>
        <taxon>Eurotatoria</taxon>
        <taxon>Bdelloidea</taxon>
        <taxon>Philodinida</taxon>
        <taxon>Philodinidae</taxon>
        <taxon>Rotaria</taxon>
    </lineage>
</organism>
<evidence type="ECO:0000313" key="3">
    <source>
        <dbReference type="Proteomes" id="UP000663855"/>
    </source>
</evidence>
<name>A0A815AZH1_9BILA</name>
<gene>
    <name evidence="2" type="ORF">BYL167_LOCUS32220</name>
    <name evidence="1" type="ORF">CJN711_LOCUS15261</name>
</gene>
<dbReference type="Proteomes" id="UP000681967">
    <property type="component" value="Unassembled WGS sequence"/>
</dbReference>